<keyword evidence="2" id="KW-0175">Coiled coil</keyword>
<feature type="domain" description="CusB-like beta-barrel" evidence="4">
    <location>
        <begin position="203"/>
        <end position="276"/>
    </location>
</feature>
<feature type="domain" description="CzcB-like barrel-sandwich hybrid" evidence="5">
    <location>
        <begin position="57"/>
        <end position="195"/>
    </location>
</feature>
<dbReference type="KEGG" id="tvd:SG34_031670"/>
<dbReference type="Pfam" id="PF25973">
    <property type="entry name" value="BSH_CzcB"/>
    <property type="match status" value="1"/>
</dbReference>
<sequence>MRAFLISVLLFSQALMMTIFSPPARAEVTQVDVVYPETSQSHQVLQLTGTVEARQNAELSTQQSGLVAALYVEAGDKVAKGAKLLTLDDTLARLSLAEEKANVESAKVALAEAERLYKEVLALSKQKVVAETLIGERKAGVAGARAELAMRRASLALQQEVVSRHTLYAPFAGVIASRNADLGEWVSQQTRVFNLVQQQELRLNLAIPQEYYGRLANREQIPVTVTPDFTDAAAIEAKLSRLVAVSNNQSRTLTAHIDLPREANLVAGMSARAEIKLPQSRENLVWLPKSAIKQHPDGGASIFAVVDNKAKRFLVKVVRQQDGKVAVSGAPQNQALVMSGIELMREGHELKINSVQGQPL</sequence>
<dbReference type="AlphaFoldDB" id="A0AAE9ZBW3"/>
<evidence type="ECO:0000259" key="4">
    <source>
        <dbReference type="Pfam" id="PF25954"/>
    </source>
</evidence>
<comment type="similarity">
    <text evidence="1">Belongs to the membrane fusion protein (MFP) (TC 8.A.1) family.</text>
</comment>
<evidence type="ECO:0000256" key="2">
    <source>
        <dbReference type="SAM" id="Coils"/>
    </source>
</evidence>
<evidence type="ECO:0000313" key="7">
    <source>
        <dbReference type="Proteomes" id="UP000032352"/>
    </source>
</evidence>
<evidence type="ECO:0000256" key="1">
    <source>
        <dbReference type="ARBA" id="ARBA00009477"/>
    </source>
</evidence>
<dbReference type="PANTHER" id="PTHR30469">
    <property type="entry name" value="MULTIDRUG RESISTANCE PROTEIN MDTA"/>
    <property type="match status" value="1"/>
</dbReference>
<keyword evidence="7" id="KW-1185">Reference proteome</keyword>
<protein>
    <submittedName>
        <fullName evidence="6">Efflux RND transporter periplasmic adaptor subunit</fullName>
    </submittedName>
</protein>
<dbReference type="InterPro" id="IPR006143">
    <property type="entry name" value="RND_pump_MFP"/>
</dbReference>
<dbReference type="PANTHER" id="PTHR30469:SF15">
    <property type="entry name" value="HLYD FAMILY OF SECRETION PROTEINS"/>
    <property type="match status" value="1"/>
</dbReference>
<dbReference type="Gene3D" id="2.40.50.100">
    <property type="match status" value="1"/>
</dbReference>
<feature type="chain" id="PRO_5042070547" evidence="3">
    <location>
        <begin position="27"/>
        <end position="360"/>
    </location>
</feature>
<dbReference type="EMBL" id="CP059734">
    <property type="protein sequence ID" value="WDE08483.1"/>
    <property type="molecule type" value="Genomic_DNA"/>
</dbReference>
<gene>
    <name evidence="6" type="ORF">SG34_031670</name>
</gene>
<reference evidence="6 7" key="1">
    <citation type="journal article" date="2015" name="Genome Announc.">
        <title>Draft Genome Sequences of Marine Isolates of Thalassomonas viridans and Thalassomonas actiniarum.</title>
        <authorList>
            <person name="Olonade I."/>
            <person name="van Zyl L.J."/>
            <person name="Trindade M."/>
        </authorList>
    </citation>
    <scope>NUCLEOTIDE SEQUENCE [LARGE SCALE GENOMIC DNA]</scope>
    <source>
        <strain evidence="6 7">XOM25</strain>
    </source>
</reference>
<reference evidence="6 7" key="2">
    <citation type="journal article" date="2022" name="Mar. Drugs">
        <title>Bioassay-Guided Fractionation Leads to the Detection of Cholic Acid Generated by the Rare Thalassomonas sp.</title>
        <authorList>
            <person name="Pheiffer F."/>
            <person name="Schneider Y.K."/>
            <person name="Hansen E.H."/>
            <person name="Andersen J.H."/>
            <person name="Isaksson J."/>
            <person name="Busche T."/>
            <person name="R C."/>
            <person name="Kalinowski J."/>
            <person name="Zyl L.V."/>
            <person name="Trindade M."/>
        </authorList>
    </citation>
    <scope>NUCLEOTIDE SEQUENCE [LARGE SCALE GENOMIC DNA]</scope>
    <source>
        <strain evidence="6 7">XOM25</strain>
    </source>
</reference>
<dbReference type="SUPFAM" id="SSF111369">
    <property type="entry name" value="HlyD-like secretion proteins"/>
    <property type="match status" value="1"/>
</dbReference>
<evidence type="ECO:0000313" key="6">
    <source>
        <dbReference type="EMBL" id="WDE08483.1"/>
    </source>
</evidence>
<dbReference type="Gene3D" id="2.40.30.170">
    <property type="match status" value="1"/>
</dbReference>
<name>A0AAE9ZBW3_9GAMM</name>
<dbReference type="GO" id="GO:0015562">
    <property type="term" value="F:efflux transmembrane transporter activity"/>
    <property type="evidence" value="ECO:0007669"/>
    <property type="project" value="TreeGrafter"/>
</dbReference>
<dbReference type="RefSeq" id="WP_044837620.1">
    <property type="nucleotide sequence ID" value="NZ_CP059734.1"/>
</dbReference>
<evidence type="ECO:0000256" key="3">
    <source>
        <dbReference type="SAM" id="SignalP"/>
    </source>
</evidence>
<dbReference type="Pfam" id="PF25954">
    <property type="entry name" value="Beta-barrel_RND_2"/>
    <property type="match status" value="1"/>
</dbReference>
<feature type="signal peptide" evidence="3">
    <location>
        <begin position="1"/>
        <end position="26"/>
    </location>
</feature>
<organism evidence="6 7">
    <name type="scientific">Thalassomonas viridans</name>
    <dbReference type="NCBI Taxonomy" id="137584"/>
    <lineage>
        <taxon>Bacteria</taxon>
        <taxon>Pseudomonadati</taxon>
        <taxon>Pseudomonadota</taxon>
        <taxon>Gammaproteobacteria</taxon>
        <taxon>Alteromonadales</taxon>
        <taxon>Colwelliaceae</taxon>
        <taxon>Thalassomonas</taxon>
    </lineage>
</organism>
<accession>A0AAE9ZBW3</accession>
<dbReference type="Proteomes" id="UP000032352">
    <property type="component" value="Chromosome pTvir"/>
</dbReference>
<dbReference type="GO" id="GO:1990281">
    <property type="term" value="C:efflux pump complex"/>
    <property type="evidence" value="ECO:0007669"/>
    <property type="project" value="TreeGrafter"/>
</dbReference>
<dbReference type="Gene3D" id="1.10.287.470">
    <property type="entry name" value="Helix hairpin bin"/>
    <property type="match status" value="1"/>
</dbReference>
<keyword evidence="3" id="KW-0732">Signal</keyword>
<evidence type="ECO:0000259" key="5">
    <source>
        <dbReference type="Pfam" id="PF25973"/>
    </source>
</evidence>
<dbReference type="Gene3D" id="2.40.420.20">
    <property type="match status" value="1"/>
</dbReference>
<feature type="coiled-coil region" evidence="2">
    <location>
        <begin position="96"/>
        <end position="123"/>
    </location>
</feature>
<proteinExistence type="inferred from homology"/>
<dbReference type="InterPro" id="IPR058647">
    <property type="entry name" value="BSH_CzcB-like"/>
</dbReference>
<dbReference type="InterPro" id="IPR058792">
    <property type="entry name" value="Beta-barrel_RND_2"/>
</dbReference>
<dbReference type="NCBIfam" id="TIGR01730">
    <property type="entry name" value="RND_mfp"/>
    <property type="match status" value="1"/>
</dbReference>